<evidence type="ECO:0000313" key="2">
    <source>
        <dbReference type="Proteomes" id="UP000061603"/>
    </source>
</evidence>
<gene>
    <name evidence="1" type="ORF">PG1C_12300</name>
</gene>
<protein>
    <recommendedName>
        <fullName evidence="3">Dodecin</fullName>
    </recommendedName>
</protein>
<reference evidence="1 2" key="1">
    <citation type="journal article" date="2015" name="Genome Announc.">
        <title>Complete Genome Sequence of a Novel Bacterium within the Family Rhodocyclaceae That Degrades Polycyclic Aromatic Hydrocarbons.</title>
        <authorList>
            <person name="Singleton D.R."/>
            <person name="Dickey A.N."/>
            <person name="Scholl E.H."/>
            <person name="Wright F.A."/>
            <person name="Aitken M.D."/>
        </authorList>
    </citation>
    <scope>NUCLEOTIDE SEQUENCE [LARGE SCALE GENOMIC DNA]</scope>
    <source>
        <strain evidence="2">PG1-Ca6</strain>
    </source>
</reference>
<dbReference type="EMBL" id="CP010554">
    <property type="protein sequence ID" value="AJP48995.1"/>
    <property type="molecule type" value="Genomic_DNA"/>
</dbReference>
<dbReference type="KEGG" id="rbu:PG1C_12300"/>
<dbReference type="RefSeq" id="WP_202635076.1">
    <property type="nucleotide sequence ID" value="NZ_CP010554.1"/>
</dbReference>
<proteinExistence type="predicted"/>
<dbReference type="InterPro" id="IPR009923">
    <property type="entry name" value="Dodecin"/>
</dbReference>
<dbReference type="Proteomes" id="UP000061603">
    <property type="component" value="Chromosome"/>
</dbReference>
<dbReference type="AlphaFoldDB" id="A0A0C5JAS6"/>
<dbReference type="SUPFAM" id="SSF89807">
    <property type="entry name" value="Dodecin-like"/>
    <property type="match status" value="1"/>
</dbReference>
<dbReference type="PANTHER" id="PTHR39324:SF1">
    <property type="entry name" value="CALCIUM DODECIN"/>
    <property type="match status" value="1"/>
</dbReference>
<keyword evidence="2" id="KW-1185">Reference proteome</keyword>
<dbReference type="HOGENOM" id="CLU_161196_2_0_4"/>
<name>A0A0C5JAS6_9PROT</name>
<dbReference type="Gene3D" id="3.30.1660.10">
    <property type="entry name" value="Flavin-binding protein dodecin"/>
    <property type="match status" value="1"/>
</dbReference>
<dbReference type="InterPro" id="IPR036694">
    <property type="entry name" value="Dodecin-like_sf"/>
</dbReference>
<evidence type="ECO:0000313" key="1">
    <source>
        <dbReference type="EMBL" id="AJP48995.1"/>
    </source>
</evidence>
<evidence type="ECO:0008006" key="3">
    <source>
        <dbReference type="Google" id="ProtNLM"/>
    </source>
</evidence>
<dbReference type="InterPro" id="IPR025543">
    <property type="entry name" value="Dodecin-like"/>
</dbReference>
<sequence length="77" mass="8178">MTVAKVIEITSSSKKSFEDAISSGIARASETIADIQGAWVKDQKVVVSKGKVTEYRVTMKVTFVLAGAKATASAKKK</sequence>
<dbReference type="PANTHER" id="PTHR39324">
    <property type="entry name" value="CALCIUM DODECIN"/>
    <property type="match status" value="1"/>
</dbReference>
<accession>A0A0C5JAS6</accession>
<dbReference type="STRING" id="1565605.PG1C_12300"/>
<organism evidence="1 2">
    <name type="scientific">Rugosibacter aromaticivorans</name>
    <dbReference type="NCBI Taxonomy" id="1565605"/>
    <lineage>
        <taxon>Bacteria</taxon>
        <taxon>Pseudomonadati</taxon>
        <taxon>Pseudomonadota</taxon>
        <taxon>Betaproteobacteria</taxon>
        <taxon>Nitrosomonadales</taxon>
        <taxon>Sterolibacteriaceae</taxon>
        <taxon>Rugosibacter</taxon>
    </lineage>
</organism>
<dbReference type="Pfam" id="PF07311">
    <property type="entry name" value="Dodecin"/>
    <property type="match status" value="1"/>
</dbReference>